<dbReference type="SMART" id="SM00486">
    <property type="entry name" value="POLBc"/>
    <property type="match status" value="1"/>
</dbReference>
<evidence type="ECO:0000256" key="5">
    <source>
        <dbReference type="ARBA" id="ARBA00021589"/>
    </source>
</evidence>
<keyword evidence="11" id="KW-0227">DNA damage</keyword>
<evidence type="ECO:0000256" key="7">
    <source>
        <dbReference type="ARBA" id="ARBA00022679"/>
    </source>
</evidence>
<name>A0AAD6Q235_9ROSI</name>
<dbReference type="GO" id="GO:0006260">
    <property type="term" value="P:DNA replication"/>
    <property type="evidence" value="ECO:0007669"/>
    <property type="project" value="UniProtKB-KW"/>
</dbReference>
<feature type="compositionally biased region" description="Basic and acidic residues" evidence="23">
    <location>
        <begin position="2895"/>
        <end position="2918"/>
    </location>
</feature>
<dbReference type="InterPro" id="IPR036397">
    <property type="entry name" value="RNaseH_sf"/>
</dbReference>
<evidence type="ECO:0000256" key="23">
    <source>
        <dbReference type="SAM" id="MobiDB-lite"/>
    </source>
</evidence>
<evidence type="ECO:0000313" key="26">
    <source>
        <dbReference type="Proteomes" id="UP001164929"/>
    </source>
</evidence>
<dbReference type="InterPro" id="IPR006133">
    <property type="entry name" value="DNA-dir_DNA_pol_B_exonuc"/>
</dbReference>
<dbReference type="Pfam" id="PF03104">
    <property type="entry name" value="DNA_pol_B_exo1"/>
    <property type="match status" value="1"/>
</dbReference>
<organism evidence="25 26">
    <name type="scientific">Populus alba x Populus x berolinensis</name>
    <dbReference type="NCBI Taxonomy" id="444605"/>
    <lineage>
        <taxon>Eukaryota</taxon>
        <taxon>Viridiplantae</taxon>
        <taxon>Streptophyta</taxon>
        <taxon>Embryophyta</taxon>
        <taxon>Tracheophyta</taxon>
        <taxon>Spermatophyta</taxon>
        <taxon>Magnoliopsida</taxon>
        <taxon>eudicotyledons</taxon>
        <taxon>Gunneridae</taxon>
        <taxon>Pentapetalae</taxon>
        <taxon>rosids</taxon>
        <taxon>fabids</taxon>
        <taxon>Malpighiales</taxon>
        <taxon>Salicaceae</taxon>
        <taxon>Saliceae</taxon>
        <taxon>Populus</taxon>
    </lineage>
</organism>
<dbReference type="GO" id="GO:0000724">
    <property type="term" value="P:double-strand break repair via homologous recombination"/>
    <property type="evidence" value="ECO:0007669"/>
    <property type="project" value="TreeGrafter"/>
</dbReference>
<evidence type="ECO:0000256" key="8">
    <source>
        <dbReference type="ARBA" id="ARBA00022695"/>
    </source>
</evidence>
<dbReference type="SUPFAM" id="SSF53098">
    <property type="entry name" value="Ribonuclease H-like"/>
    <property type="match status" value="1"/>
</dbReference>
<dbReference type="Pfam" id="PF00136">
    <property type="entry name" value="DNA_pol_B"/>
    <property type="match status" value="1"/>
</dbReference>
<dbReference type="EC" id="2.7.7.7" evidence="4"/>
<dbReference type="Pfam" id="PF24055">
    <property type="entry name" value="POL3_N"/>
    <property type="match status" value="1"/>
</dbReference>
<dbReference type="Gene3D" id="4.10.1060.10">
    <property type="entry name" value="Zinc finger, RanBP2-type"/>
    <property type="match status" value="2"/>
</dbReference>
<feature type="compositionally biased region" description="Basic and acidic residues" evidence="23">
    <location>
        <begin position="2853"/>
        <end position="2879"/>
    </location>
</feature>
<dbReference type="GO" id="GO:0005634">
    <property type="term" value="C:nucleus"/>
    <property type="evidence" value="ECO:0007669"/>
    <property type="project" value="UniProtKB-SubCell"/>
</dbReference>
<evidence type="ECO:0000256" key="13">
    <source>
        <dbReference type="ARBA" id="ARBA00022833"/>
    </source>
</evidence>
<dbReference type="FunFam" id="3.30.342.10:FF:000014">
    <property type="entry name" value="DNA polymerase"/>
    <property type="match status" value="1"/>
</dbReference>
<dbReference type="PROSITE" id="PS50199">
    <property type="entry name" value="ZF_RANBP2_2"/>
    <property type="match status" value="2"/>
</dbReference>
<dbReference type="PRINTS" id="PR00106">
    <property type="entry name" value="DNAPOLB"/>
</dbReference>
<proteinExistence type="inferred from homology"/>
<dbReference type="InterPro" id="IPR042087">
    <property type="entry name" value="DNA_pol_B_thumb"/>
</dbReference>
<dbReference type="GO" id="GO:0016035">
    <property type="term" value="C:zeta DNA polymerase complex"/>
    <property type="evidence" value="ECO:0007669"/>
    <property type="project" value="InterPro"/>
</dbReference>
<evidence type="ECO:0000256" key="10">
    <source>
        <dbReference type="ARBA" id="ARBA00022723"/>
    </source>
</evidence>
<feature type="domain" description="RanBP2-type" evidence="24">
    <location>
        <begin position="2446"/>
        <end position="2475"/>
    </location>
</feature>
<gene>
    <name evidence="25" type="ORF">NC653_030434</name>
</gene>
<dbReference type="PROSITE" id="PS01358">
    <property type="entry name" value="ZF_RANBP2_1"/>
    <property type="match status" value="2"/>
</dbReference>
<dbReference type="FunFam" id="1.10.287.690:FF:000002">
    <property type="entry name" value="DNA polymerase zeta"/>
    <property type="match status" value="1"/>
</dbReference>
<dbReference type="SMART" id="SM00547">
    <property type="entry name" value="ZnF_RBZ"/>
    <property type="match status" value="2"/>
</dbReference>
<feature type="compositionally biased region" description="Low complexity" evidence="23">
    <location>
        <begin position="944"/>
        <end position="956"/>
    </location>
</feature>
<evidence type="ECO:0000256" key="9">
    <source>
        <dbReference type="ARBA" id="ARBA00022705"/>
    </source>
</evidence>
<keyword evidence="8" id="KW-0548">Nucleotidyltransferase</keyword>
<dbReference type="InterPro" id="IPR006134">
    <property type="entry name" value="DNA-dir_DNA_pol_B_multi_dom"/>
</dbReference>
<dbReference type="Gene3D" id="3.30.342.10">
    <property type="entry name" value="DNA Polymerase, chain B, domain 1"/>
    <property type="match status" value="1"/>
</dbReference>
<dbReference type="Gene3D" id="3.90.1600.10">
    <property type="entry name" value="Palm domain of DNA polymerase"/>
    <property type="match status" value="1"/>
</dbReference>
<dbReference type="InterPro" id="IPR023211">
    <property type="entry name" value="DNA_pol_palm_dom_sf"/>
</dbReference>
<dbReference type="FunFam" id="4.10.1060.10:FF:000014">
    <property type="entry name" value="Putative zinc finger, RanBP2-type"/>
    <property type="match status" value="1"/>
</dbReference>
<evidence type="ECO:0000256" key="20">
    <source>
        <dbReference type="ARBA" id="ARBA00049244"/>
    </source>
</evidence>
<keyword evidence="26" id="KW-1185">Reference proteome</keyword>
<comment type="subunit">
    <text evidence="21">Forms DNA polymerase zeta with REV7.</text>
</comment>
<dbReference type="CDD" id="cd05778">
    <property type="entry name" value="DNA_polB_zeta_exo"/>
    <property type="match status" value="1"/>
</dbReference>
<evidence type="ECO:0000256" key="12">
    <source>
        <dbReference type="ARBA" id="ARBA00022771"/>
    </source>
</evidence>
<dbReference type="GO" id="GO:0051539">
    <property type="term" value="F:4 iron, 4 sulfur cluster binding"/>
    <property type="evidence" value="ECO:0007669"/>
    <property type="project" value="UniProtKB-KW"/>
</dbReference>
<evidence type="ECO:0000256" key="6">
    <source>
        <dbReference type="ARBA" id="ARBA00022485"/>
    </source>
</evidence>
<evidence type="ECO:0000256" key="15">
    <source>
        <dbReference type="ARBA" id="ARBA00023004"/>
    </source>
</evidence>
<feature type="compositionally biased region" description="Gly residues" evidence="23">
    <location>
        <begin position="3087"/>
        <end position="3100"/>
    </location>
</feature>
<keyword evidence="18" id="KW-0234">DNA repair</keyword>
<feature type="region of interest" description="Disordered" evidence="23">
    <location>
        <begin position="2528"/>
        <end position="2977"/>
    </location>
</feature>
<feature type="compositionally biased region" description="Low complexity" evidence="23">
    <location>
        <begin position="2121"/>
        <end position="2139"/>
    </location>
</feature>
<dbReference type="GO" id="GO:0000166">
    <property type="term" value="F:nucleotide binding"/>
    <property type="evidence" value="ECO:0007669"/>
    <property type="project" value="InterPro"/>
</dbReference>
<feature type="compositionally biased region" description="Acidic residues" evidence="23">
    <location>
        <begin position="2701"/>
        <end position="2711"/>
    </location>
</feature>
<accession>A0AAD6Q235</accession>
<comment type="similarity">
    <text evidence="3">Belongs to the DNA polymerase type-B family.</text>
</comment>
<feature type="compositionally biased region" description="Polar residues" evidence="23">
    <location>
        <begin position="2593"/>
        <end position="2611"/>
    </location>
</feature>
<dbReference type="Pfam" id="PF14260">
    <property type="entry name" value="zf-C4pol"/>
    <property type="match status" value="1"/>
</dbReference>
<dbReference type="PANTHER" id="PTHR45812">
    <property type="entry name" value="DNA POLYMERASE ZETA CATALYTIC SUBUNIT"/>
    <property type="match status" value="1"/>
</dbReference>
<dbReference type="InterPro" id="IPR006172">
    <property type="entry name" value="DNA-dir_DNA_pol_B"/>
</dbReference>
<dbReference type="InterPro" id="IPR056447">
    <property type="entry name" value="REV3_N"/>
</dbReference>
<dbReference type="CDD" id="cd05534">
    <property type="entry name" value="POLBc_zeta"/>
    <property type="match status" value="1"/>
</dbReference>
<dbReference type="Gene3D" id="1.10.132.60">
    <property type="entry name" value="DNA polymerase family B, C-terminal domain"/>
    <property type="match status" value="1"/>
</dbReference>
<dbReference type="Pfam" id="PF00641">
    <property type="entry name" value="Zn_ribbon_RanBP"/>
    <property type="match status" value="2"/>
</dbReference>
<comment type="catalytic activity">
    <reaction evidence="20">
        <text>DNA(n) + a 2'-deoxyribonucleoside 5'-triphosphate = DNA(n+1) + diphosphate</text>
        <dbReference type="Rhea" id="RHEA:22508"/>
        <dbReference type="Rhea" id="RHEA-COMP:17339"/>
        <dbReference type="Rhea" id="RHEA-COMP:17340"/>
        <dbReference type="ChEBI" id="CHEBI:33019"/>
        <dbReference type="ChEBI" id="CHEBI:61560"/>
        <dbReference type="ChEBI" id="CHEBI:173112"/>
        <dbReference type="EC" id="2.7.7.7"/>
    </reaction>
</comment>
<dbReference type="FunFam" id="1.10.132.60:FF:000007">
    <property type="entry name" value="DNA polymerase"/>
    <property type="match status" value="1"/>
</dbReference>
<evidence type="ECO:0000256" key="18">
    <source>
        <dbReference type="ARBA" id="ARBA00023204"/>
    </source>
</evidence>
<dbReference type="InterPro" id="IPR012337">
    <property type="entry name" value="RNaseH-like_sf"/>
</dbReference>
<dbReference type="InterPro" id="IPR001876">
    <property type="entry name" value="Znf_RanBP2"/>
</dbReference>
<feature type="region of interest" description="Disordered" evidence="23">
    <location>
        <begin position="2382"/>
        <end position="2407"/>
    </location>
</feature>
<evidence type="ECO:0000256" key="2">
    <source>
        <dbReference type="ARBA" id="ARBA00004123"/>
    </source>
</evidence>
<evidence type="ECO:0000256" key="19">
    <source>
        <dbReference type="ARBA" id="ARBA00023242"/>
    </source>
</evidence>
<dbReference type="SUPFAM" id="SSF90209">
    <property type="entry name" value="Ran binding protein zinc finger-like"/>
    <property type="match status" value="1"/>
</dbReference>
<evidence type="ECO:0000256" key="16">
    <source>
        <dbReference type="ARBA" id="ARBA00023014"/>
    </source>
</evidence>
<comment type="cofactor">
    <cofactor evidence="1">
        <name>[4Fe-4S] cluster</name>
        <dbReference type="ChEBI" id="CHEBI:49883"/>
    </cofactor>
</comment>
<keyword evidence="6" id="KW-0004">4Fe-4S</keyword>
<dbReference type="InterPro" id="IPR017964">
    <property type="entry name" value="DNA-dir_DNA_pol_B_CS"/>
</dbReference>
<dbReference type="PROSITE" id="PS00116">
    <property type="entry name" value="DNA_POLYMERASE_B"/>
    <property type="match status" value="1"/>
</dbReference>
<evidence type="ECO:0000256" key="22">
    <source>
        <dbReference type="PROSITE-ProRule" id="PRU00322"/>
    </source>
</evidence>
<evidence type="ECO:0000256" key="11">
    <source>
        <dbReference type="ARBA" id="ARBA00022763"/>
    </source>
</evidence>
<evidence type="ECO:0000256" key="21">
    <source>
        <dbReference type="ARBA" id="ARBA00066055"/>
    </source>
</evidence>
<dbReference type="PANTHER" id="PTHR45812:SF1">
    <property type="entry name" value="DNA POLYMERASE ZETA CATALYTIC SUBUNIT"/>
    <property type="match status" value="1"/>
</dbReference>
<dbReference type="InterPro" id="IPR056435">
    <property type="entry name" value="DPOD/Z_N"/>
</dbReference>
<evidence type="ECO:0000256" key="3">
    <source>
        <dbReference type="ARBA" id="ARBA00005755"/>
    </source>
</evidence>
<dbReference type="Gene3D" id="3.30.420.10">
    <property type="entry name" value="Ribonuclease H-like superfamily/Ribonuclease H"/>
    <property type="match status" value="1"/>
</dbReference>
<keyword evidence="9" id="KW-0235">DNA replication</keyword>
<dbReference type="InterPro" id="IPR030559">
    <property type="entry name" value="PolZ_Rev3"/>
</dbReference>
<evidence type="ECO:0000259" key="24">
    <source>
        <dbReference type="PROSITE" id="PS50199"/>
    </source>
</evidence>
<dbReference type="GO" id="GO:0003887">
    <property type="term" value="F:DNA-directed DNA polymerase activity"/>
    <property type="evidence" value="ECO:0007669"/>
    <property type="project" value="UniProtKB-KW"/>
</dbReference>
<evidence type="ECO:0000256" key="17">
    <source>
        <dbReference type="ARBA" id="ARBA00023125"/>
    </source>
</evidence>
<protein>
    <recommendedName>
        <fullName evidence="5">DNA polymerase zeta catalytic subunit</fullName>
        <ecNumber evidence="4">2.7.7.7</ecNumber>
    </recommendedName>
</protein>
<keyword evidence="16" id="KW-0411">Iron-sulfur</keyword>
<reference evidence="25" key="1">
    <citation type="journal article" date="2023" name="Mol. Ecol. Resour.">
        <title>Chromosome-level genome assembly of a triploid poplar Populus alba 'Berolinensis'.</title>
        <authorList>
            <person name="Chen S."/>
            <person name="Yu Y."/>
            <person name="Wang X."/>
            <person name="Wang S."/>
            <person name="Zhang T."/>
            <person name="Zhou Y."/>
            <person name="He R."/>
            <person name="Meng N."/>
            <person name="Wang Y."/>
            <person name="Liu W."/>
            <person name="Liu Z."/>
            <person name="Liu J."/>
            <person name="Guo Q."/>
            <person name="Huang H."/>
            <person name="Sederoff R.R."/>
            <person name="Wang G."/>
            <person name="Qu G."/>
            <person name="Chen S."/>
        </authorList>
    </citation>
    <scope>NUCLEOTIDE SEQUENCE</scope>
    <source>
        <strain evidence="25">SC-2020</strain>
    </source>
</reference>
<feature type="region of interest" description="Disordered" evidence="23">
    <location>
        <begin position="518"/>
        <end position="551"/>
    </location>
</feature>
<feature type="compositionally biased region" description="Basic and acidic residues" evidence="23">
    <location>
        <begin position="2763"/>
        <end position="2801"/>
    </location>
</feature>
<sequence length="3112" mass="346107">MADSQPTDSSKIFSLRIVSIDHYMSPPIPGVDICYSSFQGGKVNEVPVIRVYGSTPAGQKTCLHVHRAFPYLYVPCLDIPINGNREGDAYTHAISLALEKALKVFDLSAQLKGNVGSKRQHVHGCSLVRAKKFYGYHSDEELFVKIYLYYPHDVSRAANLLLSGAVFDKSLQPHESHIPFILQFLVDYNLYGMGHLHLSKMKFRNPVPDSFTPRKFSNKCQNGPEMDESTCISADLQADSSGGQCLVSPVWISSTIPSSWMWQFSSEFDVSSDQDMQRCKRQSVCNLEGDATIDDILNQQSKMYTSLSQARSDVKMVQSLIPIWEEEHERTGINEVTILPDPGKPLPGDVLKTLLHALEFERKLSGLCIKTEGDLPLSESKINVLPTVTFTTDGENLAEHENVNSDNANEEFLKCSAEQDTIQSSAQGSVCEETDATPMEMKDSCLKLSSEIIGTVDPKVADEEALGLLSPLLPAATIDKVLEKANIDYETESQKECQDILDSIEDLVNFEDFKEKASHSVDHSPQTSLEKKFPQSDTLRASPYGSAGSSFKVESKSECKGYSQDQILPTTDSCISNKQKRNRSLWCSLPFSINQKANDDPQVARSKVVDLHVDESKNYAGTVVTGNEEAKCSDALLNADKNACEASVLVGCSVRDMMRRKRSRRTAQHGDGSVRVKNVHLGGEQDESNILFPKQLDLHILPNDENDKRVYGPLDFRPSVNNQQKEFLETCVPKAIPHASSSASSMQVVTKTLSADTRREELQCTFTPTKQDAVVSIVDCEINKGKEFDFGGVTSIEPITSTVSSKFDSLPDNYLSKHILLADKRIQRTEAAGSNCSPALPIDHDMFARDSYNPKYVHQGRCSLQNLYDIPTTHLIGMGMSVETGLQSENCAANQEGDSGLSILGSSAPEAFKMGGETVDQLGMTFCKKPPTAEWKDGASENVSSSPAPSFLPSSANVENKDRTSGEHLPFFYGDYHDKKGVEIKSSSNIDFNAQQEASIGVPTHYLNDGSVLYLLTHVFSPPSVDSVHRWLLCDDKDALRELNAVSAEPLLMKGSSEIGSQSWLPIHCDKVLTEPTPVAHLMPILDQAPQATNMNDNAESHLSSDEAQRKLQSEGNIMKLNPCTNCPMDISQISGPDRTSRLTPLSQIGFRDSASVGAGQQLTSLSIEVQAESRGDLRPNPRFDAINVVVLAFQNDGDSAVEVHVLLYSKSKSCQRSYDGTSGCSVLVFSEEKHLFSHFMAIIVSFDPDILMGWDVQGGSLGFLAERAAHLGIGLLNNISRTPSEANIDVGERENSGKVILDTMLKESLITDSALVEDTVIEDEWGRTHASGVHVGGRVVLNVWRLMRGEVKLNMYTVEAVGEAVLRRKIPSIPYKVLTKWFASGPGRARYRCIEYMIDRAKLNLEIMNQLDMINRTSELARVFGIDFFSVLSRGSQYRVESMFLRLAHTQNYLAISPGNQQVASQPAMECLPLVMEPESGFYADPVVVLDFQSLYPSMIIAYNLCFCTCLGNVAPSKANTLGVSSFSTDPSVLRDLKDKILFTPNGTMYVPSEIRKGVLPRLLEEILSTRIMLKQAMKKLAPSQQVLHRIFNARQLALKLIANVTYGYTAAGFSGRMPCAELADSIVQCGRSTLEKAISLVNANEKWKAKVIYGDTDSMFVLLKGCSVKESFQIGREIASAVTAINPDPVTLKLEKVYHPCFLLTKKRYVGYSYESADQIEPMFDAKGIETVRRDTCGAVAKIMEQSLRLFFEHEDISEVKTYLQRQWTRILSGRVSLQDFVFAKEVRLGTYSTRASSALPPAAIVATKAMRADPRAEPCYAERVPYVVIHGEPGARLVDMVVDPLDLLAIDSPFRLNDVYYITKQIIPALQRVFGLLGADLNQWFSEMPRAARESFAKRPSYAPNPQRTRIDYYYLSKHCVLCGELVQASAHICNKCSQREIAAATAVIGRTSKLEKEMQHLAAICRHCGGGDWLLESGIKCTSLACSVFYERRKVQRELQGLSAVAGDKGFYPKFLLPSNLSLKMARTPISLLLLRRLTLSSQNPKSPLSLLLFNSFYLKPYSTTTTDNPSTEQPKPSPLSARLSFVFDQIDSIERERAEKHQTLQKIRAWRQSKDTPQQEQQEQNPETITTQNQELVGSQNPETILSQNENLESGLSADGDTSVDLEESDLIELKRKEVELVHPWPEWIELMERLVQQNYFDHRRKVADNMVESLGLDVSGVGYDCDGDGDGVGIDFNDYKTVQTACLNFGKDRFDIFRSLSRQDIQILVGYGCPSVDKKVVFSSKLLRKHVHLDEGDVCSNCSLRSSCERGYLITNKEDEARTIDLMRVLLAHGFESINGSVTNKSLLKQKSVRTVVRKLLHEVVKLGAVPIDPNLPPPVIKRPPPKVKQPPPPPRKRVGRDDIEMKRGDWLCPKCDFMNFAKNAVCLQCDAKRPKRQLLPGEWECPECNFLNYRRNMACFHCDCKRPPDAFMENKMEERQYGSRTRSEKIVSRPEVSNAWNFDFDDNESDGADVAAFEHADSTSMVEDSPLESQANEGDFGRNADALNGTRRISRVHEREYSDPGHDGFGRGFDDFDDEDDINSYEIDTQNNKPAWKTSQNNFVDQGISELEDDGGSDDNLGSRLMTNPSVKPSKPRSQRATFSGSDGNGLGIDSDEERSVHPKWKSSHVADVRHKNRGRGPTGPSKGLSFGSDEVDSDVDDDFGSSQRKQRTKGYGRRNERNSDWEDASISGSESDGNDRRSRRNKSGGNKTGFGRRDDNFRDCDNDFVRDNEMRTNGKIGDRRKSWGDDFDRSSPGPHGKNRGFRGNDRSGWKMNDAGGERRKSWSNDFDRSSPGPHGKNRGFRGNDHSGWKMDDAGGDRRKSWSDDFDRSSPAPHGKNRGFQGNDRSRWKMDDAGGDRRKAWGDDFDRSSPGPHGKSRGFRSNDRSGWKMDNAGGDSRNFNGPKREGFRKRQGGRSQEYNMDKDPGEFRNSRHIKYGLILMGQASKDHLQGFKDQRVTTMLHTPALSQPVFFKSCDRILSLCQGGWGVVVRGNGFVAGDIINCWFAYDEENRVLNLIMEWAANESAGPAAQQAEAGGDAGQAAGAGGNGKGEQQNLGRQGMY</sequence>
<keyword evidence="12 22" id="KW-0863">Zinc-finger</keyword>
<feature type="compositionally biased region" description="Basic and acidic residues" evidence="23">
    <location>
        <begin position="2562"/>
        <end position="2581"/>
    </location>
</feature>
<dbReference type="Proteomes" id="UP001164929">
    <property type="component" value="Chromosome 13"/>
</dbReference>
<feature type="region of interest" description="Disordered" evidence="23">
    <location>
        <begin position="3078"/>
        <end position="3112"/>
    </location>
</feature>
<keyword evidence="7" id="KW-0808">Transferase</keyword>
<keyword evidence="13" id="KW-0862">Zinc</keyword>
<comment type="caution">
    <text evidence="25">The sequence shown here is derived from an EMBL/GenBank/DDBJ whole genome shotgun (WGS) entry which is preliminary data.</text>
</comment>
<keyword evidence="17" id="KW-0238">DNA-binding</keyword>
<evidence type="ECO:0000256" key="1">
    <source>
        <dbReference type="ARBA" id="ARBA00001966"/>
    </source>
</evidence>
<evidence type="ECO:0000313" key="25">
    <source>
        <dbReference type="EMBL" id="KAJ6974333.1"/>
    </source>
</evidence>
<keyword evidence="15" id="KW-0408">Iron</keyword>
<keyword evidence="10" id="KW-0479">Metal-binding</keyword>
<dbReference type="InterPro" id="IPR025687">
    <property type="entry name" value="Znf-C4pol"/>
</dbReference>
<feature type="region of interest" description="Disordered" evidence="23">
    <location>
        <begin position="2113"/>
        <end position="2139"/>
    </location>
</feature>
<feature type="domain" description="RanBP2-type" evidence="24">
    <location>
        <begin position="2413"/>
        <end position="2442"/>
    </location>
</feature>
<dbReference type="EMBL" id="JAQIZT010000013">
    <property type="protein sequence ID" value="KAJ6974333.1"/>
    <property type="molecule type" value="Genomic_DNA"/>
</dbReference>
<evidence type="ECO:0000256" key="4">
    <source>
        <dbReference type="ARBA" id="ARBA00012417"/>
    </source>
</evidence>
<evidence type="ECO:0000256" key="14">
    <source>
        <dbReference type="ARBA" id="ARBA00022932"/>
    </source>
</evidence>
<feature type="compositionally biased region" description="Basic and acidic residues" evidence="23">
    <location>
        <begin position="2827"/>
        <end position="2840"/>
    </location>
</feature>
<dbReference type="FunFam" id="3.30.420.10:FF:000082">
    <property type="entry name" value="DNA polymerase"/>
    <property type="match status" value="1"/>
</dbReference>
<dbReference type="InterPro" id="IPR036443">
    <property type="entry name" value="Znf_RanBP2_sf"/>
</dbReference>
<dbReference type="Gene3D" id="1.10.287.690">
    <property type="entry name" value="Helix hairpin bin"/>
    <property type="match status" value="1"/>
</dbReference>
<keyword evidence="14" id="KW-0239">DNA-directed DNA polymerase</keyword>
<feature type="region of interest" description="Disordered" evidence="23">
    <location>
        <begin position="935"/>
        <end position="962"/>
    </location>
</feature>
<feature type="compositionally biased region" description="Polar residues" evidence="23">
    <location>
        <begin position="2529"/>
        <end position="2543"/>
    </location>
</feature>
<keyword evidence="19" id="KW-0539">Nucleus</keyword>
<dbReference type="Pfam" id="PF24065">
    <property type="entry name" value="REV3_N"/>
    <property type="match status" value="1"/>
</dbReference>
<dbReference type="GO" id="GO:0042276">
    <property type="term" value="P:error-prone translesion synthesis"/>
    <property type="evidence" value="ECO:0007669"/>
    <property type="project" value="TreeGrafter"/>
</dbReference>
<feature type="compositionally biased region" description="Pro residues" evidence="23">
    <location>
        <begin position="2382"/>
        <end position="2400"/>
    </location>
</feature>
<dbReference type="InterPro" id="IPR043502">
    <property type="entry name" value="DNA/RNA_pol_sf"/>
</dbReference>
<dbReference type="GO" id="GO:0003677">
    <property type="term" value="F:DNA binding"/>
    <property type="evidence" value="ECO:0007669"/>
    <property type="project" value="UniProtKB-KW"/>
</dbReference>
<dbReference type="SUPFAM" id="SSF56672">
    <property type="entry name" value="DNA/RNA polymerases"/>
    <property type="match status" value="1"/>
</dbReference>
<dbReference type="GO" id="GO:0008270">
    <property type="term" value="F:zinc ion binding"/>
    <property type="evidence" value="ECO:0007669"/>
    <property type="project" value="UniProtKB-KW"/>
</dbReference>
<comment type="subcellular location">
    <subcellularLocation>
        <location evidence="2">Nucleus</location>
    </subcellularLocation>
</comment>